<evidence type="ECO:0000256" key="1">
    <source>
        <dbReference type="SAM" id="Coils"/>
    </source>
</evidence>
<gene>
    <name evidence="2" type="ORF">ADEAN_000047300</name>
</gene>
<reference evidence="2 3" key="1">
    <citation type="submission" date="2020-08" db="EMBL/GenBank/DDBJ databases">
        <authorList>
            <person name="Newling K."/>
            <person name="Davey J."/>
            <person name="Forrester S."/>
        </authorList>
    </citation>
    <scope>NUCLEOTIDE SEQUENCE [LARGE SCALE GENOMIC DNA]</scope>
    <source>
        <strain evidence="3">Crithidia deanei Carvalho (ATCC PRA-265)</strain>
    </source>
</reference>
<name>S9WRC7_9TRYP</name>
<feature type="coiled-coil region" evidence="1">
    <location>
        <begin position="1"/>
        <end position="83"/>
    </location>
</feature>
<protein>
    <submittedName>
        <fullName evidence="2">Uncharacterized protein</fullName>
    </submittedName>
</protein>
<dbReference type="Proteomes" id="UP000515908">
    <property type="component" value="Chromosome 01"/>
</dbReference>
<evidence type="ECO:0000313" key="3">
    <source>
        <dbReference type="Proteomes" id="UP000515908"/>
    </source>
</evidence>
<dbReference type="OrthoDB" id="265914at2759"/>
<keyword evidence="1" id="KW-0175">Coiled coil</keyword>
<dbReference type="VEuPathDB" id="TriTrypDB:ADEAN_000047300"/>
<organism evidence="2 3">
    <name type="scientific">Angomonas deanei</name>
    <dbReference type="NCBI Taxonomy" id="59799"/>
    <lineage>
        <taxon>Eukaryota</taxon>
        <taxon>Discoba</taxon>
        <taxon>Euglenozoa</taxon>
        <taxon>Kinetoplastea</taxon>
        <taxon>Metakinetoplastina</taxon>
        <taxon>Trypanosomatida</taxon>
        <taxon>Trypanosomatidae</taxon>
        <taxon>Strigomonadinae</taxon>
        <taxon>Angomonas</taxon>
    </lineage>
</organism>
<evidence type="ECO:0000313" key="2">
    <source>
        <dbReference type="EMBL" id="CAD2213037.1"/>
    </source>
</evidence>
<keyword evidence="3" id="KW-1185">Reference proteome</keyword>
<proteinExistence type="predicted"/>
<dbReference type="EMBL" id="LR877145">
    <property type="protein sequence ID" value="CAD2213037.1"/>
    <property type="molecule type" value="Genomic_DNA"/>
</dbReference>
<sequence>MADQEKQIQQLEQRATTAEKQIEQLTKQLSGGKPGGNMEPRLRELLKLMEEDRVECESIRSQRNELKEENERLRKQVGKQDYRIQHLLKTIAELEAKK</sequence>
<accession>S9WRC7</accession>
<dbReference type="AlphaFoldDB" id="S9WRC7"/>